<evidence type="ECO:0000313" key="10">
    <source>
        <dbReference type="EMBL" id="KAJ8426148.1"/>
    </source>
</evidence>
<dbReference type="Pfam" id="PF01588">
    <property type="entry name" value="tRNA_bind"/>
    <property type="match status" value="1"/>
</dbReference>
<feature type="domain" description="TRNA-binding" evidence="9">
    <location>
        <begin position="245"/>
        <end position="348"/>
    </location>
</feature>
<proteinExistence type="predicted"/>
<dbReference type="PANTHER" id="PTHR11586:SF33">
    <property type="entry name" value="AMINOACYL TRNA SYNTHASE COMPLEX-INTERACTING MULTIFUNCTIONAL PROTEIN 1"/>
    <property type="match status" value="1"/>
</dbReference>
<accession>A0A9Q1GU51</accession>
<dbReference type="InterPro" id="IPR002547">
    <property type="entry name" value="tRNA-bd_dom"/>
</dbReference>
<evidence type="ECO:0000256" key="3">
    <source>
        <dbReference type="ARBA" id="ARBA00022555"/>
    </source>
</evidence>
<dbReference type="SUPFAM" id="SSF47616">
    <property type="entry name" value="GST C-terminal domain-like"/>
    <property type="match status" value="1"/>
</dbReference>
<dbReference type="Pfam" id="PF21972">
    <property type="entry name" value="Arc1p_N_like"/>
    <property type="match status" value="1"/>
</dbReference>
<evidence type="ECO:0000256" key="2">
    <source>
        <dbReference type="ARBA" id="ARBA00022490"/>
    </source>
</evidence>
<keyword evidence="11" id="KW-1185">Reference proteome</keyword>
<dbReference type="InterPro" id="IPR051270">
    <property type="entry name" value="Tyrosine-tRNA_ligase_regulator"/>
</dbReference>
<reference evidence="10" key="1">
    <citation type="submission" date="2022-04" db="EMBL/GenBank/DDBJ databases">
        <title>Carnegiea gigantea Genome sequencing and assembly v2.</title>
        <authorList>
            <person name="Copetti D."/>
            <person name="Sanderson M.J."/>
            <person name="Burquez A."/>
            <person name="Wojciechowski M.F."/>
        </authorList>
    </citation>
    <scope>NUCLEOTIDE SEQUENCE</scope>
    <source>
        <strain evidence="10">SGP5-SGP5p</strain>
        <tissue evidence="10">Aerial part</tissue>
    </source>
</reference>
<sequence length="406" mass="44339">MKLQNSQANKRKPYQKHQYNTSVGSEGRELQKETKGFSGDVEKSDIKSLCTNILKSSEKGSSLLSNEEVLKWMEFANNFPVDSTACIGALNILNEELAPKSVLLGNGLRITELDVIVYAVIHSSVIAMSKSDRQKFPHVLRWMDYVQNKEDFGDVLAKIPIEKARFEPQVAKSAALAESNSKSKEGTKCTKADEKAKDMAKGLKNANGPETDKPSKKDSAPKSKSDKPATEAKKPEKEAAKDEVPVTVLNLQVGLIRKAWKHPSADSLLVEEIDVGEPKVRQVVSGLAKYCSPDDLVNRLVVLITNVKPGKLRDVVSEGLVLCASNEDHSVVEPLRPPEGAKVGERVSFAGHDGKPEDVLNPKKKQLEKITPHLYTDEGGVATYRGIPFMTSAGPCTSSIPKATIK</sequence>
<dbReference type="FunFam" id="2.40.50.140:FF:000047">
    <property type="entry name" value="tyrosine--tRNA ligase, cytoplasmic isoform X2"/>
    <property type="match status" value="1"/>
</dbReference>
<dbReference type="OrthoDB" id="197206at2759"/>
<evidence type="ECO:0000313" key="11">
    <source>
        <dbReference type="Proteomes" id="UP001153076"/>
    </source>
</evidence>
<evidence type="ECO:0000256" key="7">
    <source>
        <dbReference type="SAM" id="MobiDB-lite"/>
    </source>
</evidence>
<evidence type="ECO:0000256" key="4">
    <source>
        <dbReference type="ARBA" id="ARBA00022884"/>
    </source>
</evidence>
<keyword evidence="3 6" id="KW-0820">tRNA-binding</keyword>
<dbReference type="GO" id="GO:0005737">
    <property type="term" value="C:cytoplasm"/>
    <property type="evidence" value="ECO:0007669"/>
    <property type="project" value="UniProtKB-SubCell"/>
</dbReference>
<dbReference type="InterPro" id="IPR012340">
    <property type="entry name" value="NA-bd_OB-fold"/>
</dbReference>
<dbReference type="GO" id="GO:0032991">
    <property type="term" value="C:protein-containing complex"/>
    <property type="evidence" value="ECO:0007669"/>
    <property type="project" value="UniProtKB-ARBA"/>
</dbReference>
<comment type="caution">
    <text evidence="10">The sequence shown here is derived from an EMBL/GenBank/DDBJ whole genome shotgun (WGS) entry which is preliminary data.</text>
</comment>
<protein>
    <recommendedName>
        <fullName evidence="12">tRNA-binding domain-containing protein</fullName>
    </recommendedName>
</protein>
<feature type="compositionally biased region" description="Basic and acidic residues" evidence="7">
    <location>
        <begin position="26"/>
        <end position="37"/>
    </location>
</feature>
<evidence type="ECO:0000256" key="1">
    <source>
        <dbReference type="ARBA" id="ARBA00004496"/>
    </source>
</evidence>
<keyword evidence="4 6" id="KW-0694">RNA-binding</keyword>
<keyword evidence="2" id="KW-0963">Cytoplasm</keyword>
<dbReference type="AlphaFoldDB" id="A0A9Q1GU51"/>
<feature type="region of interest" description="Disordered" evidence="7">
    <location>
        <begin position="173"/>
        <end position="241"/>
    </location>
</feature>
<dbReference type="EMBL" id="JAKOGI010001343">
    <property type="protein sequence ID" value="KAJ8426148.1"/>
    <property type="molecule type" value="Genomic_DNA"/>
</dbReference>
<dbReference type="PANTHER" id="PTHR11586">
    <property type="entry name" value="TRNA-AMINOACYLATION COFACTOR ARC1 FAMILY MEMBER"/>
    <property type="match status" value="1"/>
</dbReference>
<organism evidence="10 11">
    <name type="scientific">Carnegiea gigantea</name>
    <dbReference type="NCBI Taxonomy" id="171969"/>
    <lineage>
        <taxon>Eukaryota</taxon>
        <taxon>Viridiplantae</taxon>
        <taxon>Streptophyta</taxon>
        <taxon>Embryophyta</taxon>
        <taxon>Tracheophyta</taxon>
        <taxon>Spermatophyta</taxon>
        <taxon>Magnoliopsida</taxon>
        <taxon>eudicotyledons</taxon>
        <taxon>Gunneridae</taxon>
        <taxon>Pentapetalae</taxon>
        <taxon>Caryophyllales</taxon>
        <taxon>Cactineae</taxon>
        <taxon>Cactaceae</taxon>
        <taxon>Cactoideae</taxon>
        <taxon>Echinocereeae</taxon>
        <taxon>Carnegiea</taxon>
    </lineage>
</organism>
<keyword evidence="5" id="KW-0648">Protein biosynthesis</keyword>
<dbReference type="Gene3D" id="2.40.50.140">
    <property type="entry name" value="Nucleic acid-binding proteins"/>
    <property type="match status" value="1"/>
</dbReference>
<dbReference type="CDD" id="cd10304">
    <property type="entry name" value="GST_C_Arc1p_N_like"/>
    <property type="match status" value="1"/>
</dbReference>
<feature type="domain" description="GST C-terminal" evidence="8">
    <location>
        <begin position="39"/>
        <end position="170"/>
    </location>
</feature>
<comment type="subcellular location">
    <subcellularLocation>
        <location evidence="1">Cytoplasm</location>
    </subcellularLocation>
</comment>
<evidence type="ECO:0000256" key="5">
    <source>
        <dbReference type="ARBA" id="ARBA00022917"/>
    </source>
</evidence>
<name>A0A9Q1GU51_9CARY</name>
<gene>
    <name evidence="10" type="ORF">Cgig2_032839</name>
</gene>
<dbReference type="PROSITE" id="PS50886">
    <property type="entry name" value="TRBD"/>
    <property type="match status" value="1"/>
</dbReference>
<evidence type="ECO:0008006" key="12">
    <source>
        <dbReference type="Google" id="ProtNLM"/>
    </source>
</evidence>
<dbReference type="GO" id="GO:0006412">
    <property type="term" value="P:translation"/>
    <property type="evidence" value="ECO:0007669"/>
    <property type="project" value="UniProtKB-KW"/>
</dbReference>
<feature type="compositionally biased region" description="Basic and acidic residues" evidence="7">
    <location>
        <begin position="210"/>
        <end position="241"/>
    </location>
</feature>
<dbReference type="SUPFAM" id="SSF50249">
    <property type="entry name" value="Nucleic acid-binding proteins"/>
    <property type="match status" value="1"/>
</dbReference>
<evidence type="ECO:0000256" key="6">
    <source>
        <dbReference type="PROSITE-ProRule" id="PRU00209"/>
    </source>
</evidence>
<dbReference type="InterPro" id="IPR053836">
    <property type="entry name" value="Arc1-like_N"/>
</dbReference>
<dbReference type="InterPro" id="IPR010987">
    <property type="entry name" value="Glutathione-S-Trfase_C-like"/>
</dbReference>
<dbReference type="InterPro" id="IPR036282">
    <property type="entry name" value="Glutathione-S-Trfase_C_sf"/>
</dbReference>
<dbReference type="GO" id="GO:0000049">
    <property type="term" value="F:tRNA binding"/>
    <property type="evidence" value="ECO:0007669"/>
    <property type="project" value="UniProtKB-UniRule"/>
</dbReference>
<evidence type="ECO:0000259" key="9">
    <source>
        <dbReference type="PROSITE" id="PS50886"/>
    </source>
</evidence>
<feature type="compositionally biased region" description="Basic and acidic residues" evidence="7">
    <location>
        <begin position="181"/>
        <end position="201"/>
    </location>
</feature>
<feature type="region of interest" description="Disordered" evidence="7">
    <location>
        <begin position="1"/>
        <end position="37"/>
    </location>
</feature>
<dbReference type="CDD" id="cd02799">
    <property type="entry name" value="tRNA_bind_EMAP-II_like"/>
    <property type="match status" value="1"/>
</dbReference>
<dbReference type="PROSITE" id="PS50405">
    <property type="entry name" value="GST_CTER"/>
    <property type="match status" value="1"/>
</dbReference>
<dbReference type="Gene3D" id="1.20.1050.130">
    <property type="match status" value="1"/>
</dbReference>
<dbReference type="Proteomes" id="UP001153076">
    <property type="component" value="Unassembled WGS sequence"/>
</dbReference>
<evidence type="ECO:0000259" key="8">
    <source>
        <dbReference type="PROSITE" id="PS50405"/>
    </source>
</evidence>